<evidence type="ECO:0000256" key="2">
    <source>
        <dbReference type="PROSITE-ProRule" id="PRU00335"/>
    </source>
</evidence>
<feature type="region of interest" description="Disordered" evidence="3">
    <location>
        <begin position="155"/>
        <end position="176"/>
    </location>
</feature>
<feature type="compositionally biased region" description="Polar residues" evidence="3">
    <location>
        <begin position="235"/>
        <end position="244"/>
    </location>
</feature>
<dbReference type="STRING" id="645127.ckrop_0547"/>
<dbReference type="InterPro" id="IPR001647">
    <property type="entry name" value="HTH_TetR"/>
</dbReference>
<dbReference type="PRINTS" id="PR00455">
    <property type="entry name" value="HTHTETR"/>
</dbReference>
<dbReference type="InterPro" id="IPR023772">
    <property type="entry name" value="DNA-bd_HTH_TetR-type_CS"/>
</dbReference>
<gene>
    <name evidence="5" type="ordered locus">ckrop_0547</name>
</gene>
<dbReference type="HOGENOM" id="CLU_803435_0_0_11"/>
<dbReference type="AlphaFoldDB" id="C4LHL3"/>
<organism evidence="5 6">
    <name type="scientific">Corynebacterium kroppenstedtii (strain DSM 44385 / JCM 11950 / CIP 105744 / CCUG 35717)</name>
    <dbReference type="NCBI Taxonomy" id="645127"/>
    <lineage>
        <taxon>Bacteria</taxon>
        <taxon>Bacillati</taxon>
        <taxon>Actinomycetota</taxon>
        <taxon>Actinomycetes</taxon>
        <taxon>Mycobacteriales</taxon>
        <taxon>Corynebacteriaceae</taxon>
        <taxon>Corynebacterium</taxon>
    </lineage>
</organism>
<sequence>MRLLCSHRSRSASRFLVFYIFLALRQRGVRSRYPEDMTRQRMSAAERRSQLIAMSRPVFAEKGIEGTSVEELAARAGVSKPVIYEHFGGKEGLYQAVIDEDMVALDRTIDEALVQGRSRIRIERAVYAVLDFAEKNEEGFRILARDGAVVGAVGRSSQSKAASHHGKSAEDHSSAEDGVHSTLLGLSVNRASHILADAFKRNGLDERLAELYAQGMMGCVAMVAQWWTVNSMGVGSESSANSVGSEKGGAAGSGSDGDSDSDNTHVFPKDAVAAHIVNLMWNGLAGMEKDPILHEDVEGEAGQQGVRLGAGKDADPAEVYRQQQRDAEQSSSSTSEGQDSDETDD</sequence>
<feature type="compositionally biased region" description="Basic and acidic residues" evidence="3">
    <location>
        <begin position="167"/>
        <end position="176"/>
    </location>
</feature>
<feature type="DNA-binding region" description="H-T-H motif" evidence="2">
    <location>
        <begin position="68"/>
        <end position="87"/>
    </location>
</feature>
<evidence type="ECO:0000256" key="1">
    <source>
        <dbReference type="ARBA" id="ARBA00023125"/>
    </source>
</evidence>
<dbReference type="PROSITE" id="PS50977">
    <property type="entry name" value="HTH_TETR_2"/>
    <property type="match status" value="1"/>
</dbReference>
<dbReference type="Gene3D" id="1.10.357.10">
    <property type="entry name" value="Tetracycline Repressor, domain 2"/>
    <property type="match status" value="1"/>
</dbReference>
<evidence type="ECO:0000313" key="5">
    <source>
        <dbReference type="EMBL" id="ACR17318.1"/>
    </source>
</evidence>
<dbReference type="GO" id="GO:0003700">
    <property type="term" value="F:DNA-binding transcription factor activity"/>
    <property type="evidence" value="ECO:0007669"/>
    <property type="project" value="TreeGrafter"/>
</dbReference>
<dbReference type="SUPFAM" id="SSF46689">
    <property type="entry name" value="Homeodomain-like"/>
    <property type="match status" value="1"/>
</dbReference>
<keyword evidence="6" id="KW-1185">Reference proteome</keyword>
<dbReference type="EMBL" id="CP001620">
    <property type="protein sequence ID" value="ACR17318.1"/>
    <property type="molecule type" value="Genomic_DNA"/>
</dbReference>
<protein>
    <submittedName>
        <fullName evidence="5">Transcriptional regulator, TetR family</fullName>
    </submittedName>
</protein>
<dbReference type="Pfam" id="PF00440">
    <property type="entry name" value="TetR_N"/>
    <property type="match status" value="1"/>
</dbReference>
<dbReference type="PROSITE" id="PS01081">
    <property type="entry name" value="HTH_TETR_1"/>
    <property type="match status" value="1"/>
</dbReference>
<dbReference type="GO" id="GO:0000976">
    <property type="term" value="F:transcription cis-regulatory region binding"/>
    <property type="evidence" value="ECO:0007669"/>
    <property type="project" value="TreeGrafter"/>
</dbReference>
<evidence type="ECO:0000313" key="6">
    <source>
        <dbReference type="Proteomes" id="UP000001473"/>
    </source>
</evidence>
<feature type="region of interest" description="Disordered" evidence="3">
    <location>
        <begin position="235"/>
        <end position="266"/>
    </location>
</feature>
<evidence type="ECO:0000256" key="3">
    <source>
        <dbReference type="SAM" id="MobiDB-lite"/>
    </source>
</evidence>
<dbReference type="KEGG" id="ckp:ckrop_0547"/>
<evidence type="ECO:0000259" key="4">
    <source>
        <dbReference type="PROSITE" id="PS50977"/>
    </source>
</evidence>
<accession>C4LHL3</accession>
<reference evidence="5 6" key="1">
    <citation type="journal article" date="2008" name="J. Biotechnol.">
        <title>Ultrafast pyrosequencing of Corynebacterium kroppenstedtii DSM44385 revealed insights into the physiology of a lipophilic corynebacterium that lacks mycolic acids.</title>
        <authorList>
            <person name="Tauch A."/>
            <person name="Schneider J."/>
            <person name="Szczepanowski R."/>
            <person name="Tilker A."/>
            <person name="Viehoever P."/>
            <person name="Gartemann K.-H."/>
            <person name="Arnold W."/>
            <person name="Blom J."/>
            <person name="Brinkrolf K."/>
            <person name="Brune I."/>
            <person name="Goetker S."/>
            <person name="Weisshaar B."/>
            <person name="Goesmann A."/>
            <person name="Droege M."/>
            <person name="Puehler A."/>
        </authorList>
    </citation>
    <scope>NUCLEOTIDE SEQUENCE [LARGE SCALE GENOMIC DNA]</scope>
    <source>
        <strain evidence="6">DSM 44385 / JCM 11950 / CIP 105744 / CCUG 35717</strain>
    </source>
</reference>
<dbReference type="InterPro" id="IPR009057">
    <property type="entry name" value="Homeodomain-like_sf"/>
</dbReference>
<feature type="domain" description="HTH tetR-type" evidence="4">
    <location>
        <begin position="45"/>
        <end position="105"/>
    </location>
</feature>
<dbReference type="Proteomes" id="UP000001473">
    <property type="component" value="Chromosome"/>
</dbReference>
<dbReference type="PANTHER" id="PTHR30055:SF227">
    <property type="entry name" value="TRANSCRIPTIONAL REGULATORY PROTEIN (PROBABLY TETR-FAMILY)-RELATED"/>
    <property type="match status" value="1"/>
</dbReference>
<feature type="compositionally biased region" description="Gly residues" evidence="3">
    <location>
        <begin position="246"/>
        <end position="255"/>
    </location>
</feature>
<keyword evidence="1 2" id="KW-0238">DNA-binding</keyword>
<name>C4LHL3_CORK4</name>
<proteinExistence type="predicted"/>
<dbReference type="InterPro" id="IPR050109">
    <property type="entry name" value="HTH-type_TetR-like_transc_reg"/>
</dbReference>
<feature type="region of interest" description="Disordered" evidence="3">
    <location>
        <begin position="298"/>
        <end position="345"/>
    </location>
</feature>
<dbReference type="eggNOG" id="COG1309">
    <property type="taxonomic scope" value="Bacteria"/>
</dbReference>
<dbReference type="PANTHER" id="PTHR30055">
    <property type="entry name" value="HTH-TYPE TRANSCRIPTIONAL REGULATOR RUTR"/>
    <property type="match status" value="1"/>
</dbReference>